<dbReference type="EMBL" id="AJWZ01001482">
    <property type="protein sequence ID" value="EKC73651.1"/>
    <property type="molecule type" value="Genomic_DNA"/>
</dbReference>
<dbReference type="InterPro" id="IPR004394">
    <property type="entry name" value="Iojap/RsfS/C7orf30"/>
</dbReference>
<dbReference type="GO" id="GO:0017148">
    <property type="term" value="P:negative regulation of translation"/>
    <property type="evidence" value="ECO:0007669"/>
    <property type="project" value="TreeGrafter"/>
</dbReference>
<dbReference type="HAMAP" id="MF_01477">
    <property type="entry name" value="Iojap_RsfS"/>
    <property type="match status" value="1"/>
</dbReference>
<feature type="non-terminal residue" evidence="5">
    <location>
        <position position="164"/>
    </location>
</feature>
<evidence type="ECO:0000259" key="4">
    <source>
        <dbReference type="Pfam" id="PF02568"/>
    </source>
</evidence>
<evidence type="ECO:0000256" key="1">
    <source>
        <dbReference type="ARBA" id="ARBA00010574"/>
    </source>
</evidence>
<dbReference type="PANTHER" id="PTHR21043:SF0">
    <property type="entry name" value="MITOCHONDRIAL ASSEMBLY OF RIBOSOMAL LARGE SUBUNIT PROTEIN 1"/>
    <property type="match status" value="1"/>
</dbReference>
<name>K1UQA6_9ZZZZ</name>
<evidence type="ECO:0000313" key="5">
    <source>
        <dbReference type="EMBL" id="EKC73651.1"/>
    </source>
</evidence>
<evidence type="ECO:0000256" key="3">
    <source>
        <dbReference type="ARBA" id="ARBA00022840"/>
    </source>
</evidence>
<dbReference type="Pfam" id="PF02568">
    <property type="entry name" value="ThiI"/>
    <property type="match status" value="1"/>
</dbReference>
<accession>K1UQA6</accession>
<dbReference type="InterPro" id="IPR020536">
    <property type="entry name" value="ThiI_AANH"/>
</dbReference>
<feature type="domain" description="Thil AANH" evidence="4">
    <location>
        <begin position="120"/>
        <end position="162"/>
    </location>
</feature>
<dbReference type="NCBIfam" id="TIGR00090">
    <property type="entry name" value="rsfS_iojap_ybeB"/>
    <property type="match status" value="1"/>
</dbReference>
<dbReference type="AlphaFoldDB" id="K1UQA6"/>
<dbReference type="GO" id="GO:0043023">
    <property type="term" value="F:ribosomal large subunit binding"/>
    <property type="evidence" value="ECO:0007669"/>
    <property type="project" value="TreeGrafter"/>
</dbReference>
<dbReference type="GO" id="GO:0004810">
    <property type="term" value="F:CCA tRNA nucleotidyltransferase activity"/>
    <property type="evidence" value="ECO:0007669"/>
    <property type="project" value="InterPro"/>
</dbReference>
<protein>
    <submittedName>
        <fullName evidence="5">Iojap-related protein</fullName>
    </submittedName>
</protein>
<proteinExistence type="inferred from homology"/>
<evidence type="ECO:0000256" key="2">
    <source>
        <dbReference type="ARBA" id="ARBA00022741"/>
    </source>
</evidence>
<organism evidence="5">
    <name type="scientific">human gut metagenome</name>
    <dbReference type="NCBI Taxonomy" id="408170"/>
    <lineage>
        <taxon>unclassified sequences</taxon>
        <taxon>metagenomes</taxon>
        <taxon>organismal metagenomes</taxon>
    </lineage>
</organism>
<dbReference type="Pfam" id="PF02410">
    <property type="entry name" value="RsfS"/>
    <property type="match status" value="1"/>
</dbReference>
<reference evidence="5" key="1">
    <citation type="journal article" date="2013" name="Environ. Microbiol.">
        <title>Microbiota from the distal guts of lean and obese adolescents exhibit partial functional redundancy besides clear differences in community structure.</title>
        <authorList>
            <person name="Ferrer M."/>
            <person name="Ruiz A."/>
            <person name="Lanza F."/>
            <person name="Haange S.B."/>
            <person name="Oberbach A."/>
            <person name="Till H."/>
            <person name="Bargiela R."/>
            <person name="Campoy C."/>
            <person name="Segura M.T."/>
            <person name="Richter M."/>
            <person name="von Bergen M."/>
            <person name="Seifert J."/>
            <person name="Suarez A."/>
        </authorList>
    </citation>
    <scope>NUCLEOTIDE SEQUENCE</scope>
</reference>
<sequence>MESKELAIRLARALDAKKGYNIRILHVENLTTVTDYFVIATGNSTTHVGALADEADFQLGRAGVNVLRTEGHDGNRWVLLDYGSVIVHVFTPEAHDFYDLEHLWADAKELPAEEWEEKPEVVNFTDIQLYIYDQCPHEELTIIMRRYMMRIAEHFARKDKCLGL</sequence>
<dbReference type="Gene3D" id="3.30.460.10">
    <property type="entry name" value="Beta Polymerase, domain 2"/>
    <property type="match status" value="1"/>
</dbReference>
<dbReference type="SUPFAM" id="SSF81301">
    <property type="entry name" value="Nucleotidyltransferase"/>
    <property type="match status" value="1"/>
</dbReference>
<dbReference type="GO" id="GO:0005524">
    <property type="term" value="F:ATP binding"/>
    <property type="evidence" value="ECO:0007669"/>
    <property type="project" value="UniProtKB-KW"/>
</dbReference>
<dbReference type="GO" id="GO:0090071">
    <property type="term" value="P:negative regulation of ribosome biogenesis"/>
    <property type="evidence" value="ECO:0007669"/>
    <property type="project" value="TreeGrafter"/>
</dbReference>
<keyword evidence="3" id="KW-0067">ATP-binding</keyword>
<comment type="caution">
    <text evidence="5">The sequence shown here is derived from an EMBL/GenBank/DDBJ whole genome shotgun (WGS) entry which is preliminary data.</text>
</comment>
<keyword evidence="2" id="KW-0547">Nucleotide-binding</keyword>
<comment type="similarity">
    <text evidence="1">Belongs to the Iojap/RsfS family.</text>
</comment>
<dbReference type="InterPro" id="IPR043519">
    <property type="entry name" value="NT_sf"/>
</dbReference>
<gene>
    <name evidence="5" type="ORF">OBE_02275</name>
</gene>
<dbReference type="PANTHER" id="PTHR21043">
    <property type="entry name" value="IOJAP SUPERFAMILY ORTHOLOG"/>
    <property type="match status" value="1"/>
</dbReference>